<protein>
    <submittedName>
        <fullName evidence="4">Polysaccharide biosynthesis/export family protein</fullName>
    </submittedName>
</protein>
<proteinExistence type="predicted"/>
<dbReference type="PANTHER" id="PTHR33619:SF3">
    <property type="entry name" value="POLYSACCHARIDE EXPORT PROTEIN GFCE-RELATED"/>
    <property type="match status" value="1"/>
</dbReference>
<reference evidence="5" key="1">
    <citation type="journal article" date="2019" name="Int. J. Syst. Evol. Microbiol.">
        <title>The Global Catalogue of Microorganisms (GCM) 10K type strain sequencing project: providing services to taxonomists for standard genome sequencing and annotation.</title>
        <authorList>
            <consortium name="The Broad Institute Genomics Platform"/>
            <consortium name="The Broad Institute Genome Sequencing Center for Infectious Disease"/>
            <person name="Wu L."/>
            <person name="Ma J."/>
        </authorList>
    </citation>
    <scope>NUCLEOTIDE SEQUENCE [LARGE SCALE GENOMIC DNA]</scope>
    <source>
        <strain evidence="5">CGMCC 1.12477</strain>
    </source>
</reference>
<dbReference type="Pfam" id="PF10531">
    <property type="entry name" value="SLBB"/>
    <property type="match status" value="1"/>
</dbReference>
<sequence length="369" mass="39804">MQRLGRYLFLILVVALVSACTLPRGAALTGEVLRERDRDNPTFAVVPVTRDNVAQLATWPVTGWSGSYHWLNGTRGPESNVIRVGDKMKLVIWDSNENSLLAPEGAKTVNLEEMVVSPTGAIFVPYIGEVMVRNMTVTDARRKIQEELAPSVPSVQVQLSLEAGKGNSIDLVSGVARPGTYPLPDRNSTILSLIAQGGGISDSLANPLVRLVRDGRSYEIRSDRLFSTPSANVVLRGADQVIVQEDDRYFMALGATGSERLVPFEQEHITVLEALSIIGGINESRANPKGVIILREYPANMLRSDGSGPNMAQTVFTFDLTTADGLFAARKFAVNPKDTVLATESPVTATRTVLGLIGSVFGVVNTVSN</sequence>
<gene>
    <name evidence="4" type="ORF">ACFTOW_19565</name>
</gene>
<dbReference type="InterPro" id="IPR049712">
    <property type="entry name" value="Poly_export"/>
</dbReference>
<feature type="domain" description="Polysaccharide export protein N-terminal" evidence="2">
    <location>
        <begin position="79"/>
        <end position="159"/>
    </location>
</feature>
<keyword evidence="5" id="KW-1185">Reference proteome</keyword>
<dbReference type="PANTHER" id="PTHR33619">
    <property type="entry name" value="POLYSACCHARIDE EXPORT PROTEIN GFCE-RELATED"/>
    <property type="match status" value="1"/>
</dbReference>
<dbReference type="Gene3D" id="3.30.1950.10">
    <property type="entry name" value="wza like domain"/>
    <property type="match status" value="1"/>
</dbReference>
<keyword evidence="1" id="KW-0732">Signal</keyword>
<dbReference type="Pfam" id="PF02563">
    <property type="entry name" value="Poly_export"/>
    <property type="match status" value="1"/>
</dbReference>
<dbReference type="InterPro" id="IPR019554">
    <property type="entry name" value="Soluble_ligand-bd"/>
</dbReference>
<evidence type="ECO:0000259" key="3">
    <source>
        <dbReference type="Pfam" id="PF10531"/>
    </source>
</evidence>
<dbReference type="Gene3D" id="3.10.560.10">
    <property type="entry name" value="Outer membrane lipoprotein wza domain like"/>
    <property type="match status" value="2"/>
</dbReference>
<feature type="domain" description="Soluble ligand binding" evidence="3">
    <location>
        <begin position="175"/>
        <end position="218"/>
    </location>
</feature>
<evidence type="ECO:0000256" key="1">
    <source>
        <dbReference type="ARBA" id="ARBA00022729"/>
    </source>
</evidence>
<dbReference type="RefSeq" id="WP_379918936.1">
    <property type="nucleotide sequence ID" value="NZ_JBHUDD010000160.1"/>
</dbReference>
<dbReference type="EMBL" id="JBHUDD010000160">
    <property type="protein sequence ID" value="MFD1511589.1"/>
    <property type="molecule type" value="Genomic_DNA"/>
</dbReference>
<evidence type="ECO:0000259" key="2">
    <source>
        <dbReference type="Pfam" id="PF02563"/>
    </source>
</evidence>
<organism evidence="4 5">
    <name type="scientific">Lacimonas salitolerans</name>
    <dbReference type="NCBI Taxonomy" id="1323750"/>
    <lineage>
        <taxon>Bacteria</taxon>
        <taxon>Pseudomonadati</taxon>
        <taxon>Pseudomonadota</taxon>
        <taxon>Alphaproteobacteria</taxon>
        <taxon>Rhodobacterales</taxon>
        <taxon>Paracoccaceae</taxon>
        <taxon>Lacimonas</taxon>
    </lineage>
</organism>
<dbReference type="PROSITE" id="PS51257">
    <property type="entry name" value="PROKAR_LIPOPROTEIN"/>
    <property type="match status" value="1"/>
</dbReference>
<comment type="caution">
    <text evidence="4">The sequence shown here is derived from an EMBL/GenBank/DDBJ whole genome shotgun (WGS) entry which is preliminary data.</text>
</comment>
<dbReference type="Proteomes" id="UP001597186">
    <property type="component" value="Unassembled WGS sequence"/>
</dbReference>
<name>A0ABW4ENQ9_9RHOB</name>
<evidence type="ECO:0000313" key="5">
    <source>
        <dbReference type="Proteomes" id="UP001597186"/>
    </source>
</evidence>
<dbReference type="InterPro" id="IPR003715">
    <property type="entry name" value="Poly_export_N"/>
</dbReference>
<evidence type="ECO:0000313" key="4">
    <source>
        <dbReference type="EMBL" id="MFD1511589.1"/>
    </source>
</evidence>
<accession>A0ABW4ENQ9</accession>